<sequence length="604" mass="65102">MTLDIARLLGIPTWRAFDVDDEGRVLAGSDESGSVQLVEIDTDGATTPLTALPGAVRGRYLPGERTVVVEHDTDGDERAQLSLLRLDRLTEPATVDALVPFVRDGAYVHSLLDVLPGRVLYATNRRNGVDFDVMVRGTTTDEEQVVYDRGGMVLDVAASPDSRYLAITLPGTPPLSEQLVLVNTMPATEDERVVSLTDPSEPCRHTHVRWLPDDSGLLVTTNTGRNFTGVARLDPLSGKREYLVTSDEHDVAGWPSPDGRTVLVQTNVDGTTGLSLHHTDDGSLVHDIQLPGHGWCSSPMPAPVWSPDSTRVALSFTSPLVPGDVLLVTARYGLVEQLTDSAAPLRGESLSEPAHHAVPTPDGETIPCLLYPSTSDSSGSAVVVIHGGPESQSVCAFNPTLHGLAAQGHAVVVPNVRGSTGYGKRWYSADDGRRRPDAVADLAAIHDWLPSQGIEPTRAALYGGSYGGYMVLAGLTQQPQRWAAGIDIVGMSSLVTFLRNTAGYRQAHREREYGSLADDAEFLHDASPLTHVDRIAAPLFVVHGANDPRVPLSEAEQLVDAVRGKGIECELIVYPDEGHGLARRTNRLDAYPRIFDFLARHLAR</sequence>
<dbReference type="PANTHER" id="PTHR42776:SF27">
    <property type="entry name" value="DIPEPTIDYL PEPTIDASE FAMILY MEMBER 6"/>
    <property type="match status" value="1"/>
</dbReference>
<evidence type="ECO:0000259" key="2">
    <source>
        <dbReference type="Pfam" id="PF00326"/>
    </source>
</evidence>
<accession>A0A5Q3Q1D2</accession>
<dbReference type="InterPro" id="IPR001375">
    <property type="entry name" value="Peptidase_S9_cat"/>
</dbReference>
<evidence type="ECO:0000313" key="3">
    <source>
        <dbReference type="EMBL" id="QGK68341.1"/>
    </source>
</evidence>
<dbReference type="Gene3D" id="2.120.10.30">
    <property type="entry name" value="TolB, C-terminal domain"/>
    <property type="match status" value="1"/>
</dbReference>
<dbReference type="EMBL" id="CP045929">
    <property type="protein sequence ID" value="QGK68341.1"/>
    <property type="molecule type" value="Genomic_DNA"/>
</dbReference>
<dbReference type="SUPFAM" id="SSF82171">
    <property type="entry name" value="DPP6 N-terminal domain-like"/>
    <property type="match status" value="1"/>
</dbReference>
<dbReference type="AlphaFoldDB" id="A0A5Q3Q1D2"/>
<evidence type="ECO:0000256" key="1">
    <source>
        <dbReference type="ARBA" id="ARBA00022801"/>
    </source>
</evidence>
<gene>
    <name evidence="3" type="ORF">GIY23_01090</name>
</gene>
<proteinExistence type="predicted"/>
<dbReference type="InterPro" id="IPR002470">
    <property type="entry name" value="Peptidase_S9A"/>
</dbReference>
<dbReference type="Pfam" id="PF00326">
    <property type="entry name" value="Peptidase_S9"/>
    <property type="match status" value="1"/>
</dbReference>
<dbReference type="GO" id="GO:0004252">
    <property type="term" value="F:serine-type endopeptidase activity"/>
    <property type="evidence" value="ECO:0007669"/>
    <property type="project" value="InterPro"/>
</dbReference>
<dbReference type="InterPro" id="IPR011042">
    <property type="entry name" value="6-blade_b-propeller_TolB-like"/>
</dbReference>
<evidence type="ECO:0000313" key="4">
    <source>
        <dbReference type="Proteomes" id="UP000371041"/>
    </source>
</evidence>
<dbReference type="Gene3D" id="3.40.50.1820">
    <property type="entry name" value="alpha/beta hydrolase"/>
    <property type="match status" value="1"/>
</dbReference>
<dbReference type="KEGG" id="sace:GIY23_01090"/>
<dbReference type="PRINTS" id="PR00862">
    <property type="entry name" value="PROLIGOPTASE"/>
</dbReference>
<dbReference type="PANTHER" id="PTHR42776">
    <property type="entry name" value="SERINE PEPTIDASE S9 FAMILY MEMBER"/>
    <property type="match status" value="1"/>
</dbReference>
<dbReference type="SUPFAM" id="SSF53474">
    <property type="entry name" value="alpha/beta-Hydrolases"/>
    <property type="match status" value="1"/>
</dbReference>
<protein>
    <submittedName>
        <fullName evidence="3">Alpha/beta fold hydrolase</fullName>
    </submittedName>
</protein>
<keyword evidence="4" id="KW-1185">Reference proteome</keyword>
<organism evidence="3 4">
    <name type="scientific">Allosaccharopolyspora coralli</name>
    <dbReference type="NCBI Taxonomy" id="2665642"/>
    <lineage>
        <taxon>Bacteria</taxon>
        <taxon>Bacillati</taxon>
        <taxon>Actinomycetota</taxon>
        <taxon>Actinomycetes</taxon>
        <taxon>Pseudonocardiales</taxon>
        <taxon>Pseudonocardiaceae</taxon>
        <taxon>Allosaccharopolyspora</taxon>
    </lineage>
</organism>
<reference evidence="4" key="1">
    <citation type="submission" date="2019-11" db="EMBL/GenBank/DDBJ databases">
        <title>The complete genome sequence of Saccharopolyspora sp. E2A.</title>
        <authorList>
            <person name="Zhang G."/>
        </authorList>
    </citation>
    <scope>NUCLEOTIDE SEQUENCE [LARGE SCALE GENOMIC DNA]</scope>
    <source>
        <strain evidence="4">E2A</strain>
    </source>
</reference>
<dbReference type="InterPro" id="IPR029058">
    <property type="entry name" value="AB_hydrolase_fold"/>
</dbReference>
<dbReference type="Proteomes" id="UP000371041">
    <property type="component" value="Chromosome"/>
</dbReference>
<feature type="domain" description="Peptidase S9 prolyl oligopeptidase catalytic" evidence="2">
    <location>
        <begin position="400"/>
        <end position="602"/>
    </location>
</feature>
<dbReference type="RefSeq" id="WP_154074950.1">
    <property type="nucleotide sequence ID" value="NZ_CP045929.1"/>
</dbReference>
<name>A0A5Q3Q1D2_9PSEU</name>
<keyword evidence="1 3" id="KW-0378">Hydrolase</keyword>
<dbReference type="GO" id="GO:0006508">
    <property type="term" value="P:proteolysis"/>
    <property type="evidence" value="ECO:0007669"/>
    <property type="project" value="InterPro"/>
</dbReference>